<keyword evidence="3" id="KW-0238">DNA-binding</keyword>
<dbReference type="InterPro" id="IPR036388">
    <property type="entry name" value="WH-like_DNA-bd_sf"/>
</dbReference>
<dbReference type="InterPro" id="IPR036390">
    <property type="entry name" value="WH_DNA-bd_sf"/>
</dbReference>
<dbReference type="InterPro" id="IPR000847">
    <property type="entry name" value="LysR_HTH_N"/>
</dbReference>
<keyword evidence="2" id="KW-0805">Transcription regulation</keyword>
<dbReference type="EMBL" id="BAABJP010000030">
    <property type="protein sequence ID" value="GAA5163760.1"/>
    <property type="molecule type" value="Genomic_DNA"/>
</dbReference>
<keyword evidence="4" id="KW-0804">Transcription</keyword>
<dbReference type="PRINTS" id="PR00039">
    <property type="entry name" value="HTHLYSR"/>
</dbReference>
<dbReference type="PANTHER" id="PTHR30346">
    <property type="entry name" value="TRANSCRIPTIONAL DUAL REGULATOR HCAR-RELATED"/>
    <property type="match status" value="1"/>
</dbReference>
<dbReference type="InterPro" id="IPR005119">
    <property type="entry name" value="LysR_subst-bd"/>
</dbReference>
<gene>
    <name evidence="6" type="ORF">GCM10023321_51100</name>
</gene>
<evidence type="ECO:0000256" key="4">
    <source>
        <dbReference type="ARBA" id="ARBA00023163"/>
    </source>
</evidence>
<dbReference type="Pfam" id="PF00126">
    <property type="entry name" value="HTH_1"/>
    <property type="match status" value="1"/>
</dbReference>
<evidence type="ECO:0000313" key="7">
    <source>
        <dbReference type="Proteomes" id="UP001428817"/>
    </source>
</evidence>
<sequence length="294" mass="31964">MELRQLRYFAAVFEERSISRAAERLLISQPALTRQIRLLERQIGTSLFDRVPTGVRPTASGAALHTHALAVLRMADASGDVARTAGPVGEQVELGLPPGVPVTWLRGALDRVRTRVPEALLGLADVGSAEQLRLVRAGRLDIVLVHLVPPDTLTNHLLFEQPFGVAVRPDHPLAARSSCPVRALHGVAVLAHAREQVPTEHDRLIAATHQVGSMPRWRFARFTENALVCAEIAGADAVLLTEPTALRLLPDWPWRRLVDPEVSLPTWVARQPLTRGVVAAVHDALVEAPVAPIG</sequence>
<dbReference type="Gene3D" id="3.40.190.10">
    <property type="entry name" value="Periplasmic binding protein-like II"/>
    <property type="match status" value="2"/>
</dbReference>
<dbReference type="Gene3D" id="1.10.10.10">
    <property type="entry name" value="Winged helix-like DNA-binding domain superfamily/Winged helix DNA-binding domain"/>
    <property type="match status" value="1"/>
</dbReference>
<evidence type="ECO:0000313" key="6">
    <source>
        <dbReference type="EMBL" id="GAA5163760.1"/>
    </source>
</evidence>
<evidence type="ECO:0000259" key="5">
    <source>
        <dbReference type="PROSITE" id="PS50931"/>
    </source>
</evidence>
<evidence type="ECO:0000256" key="3">
    <source>
        <dbReference type="ARBA" id="ARBA00023125"/>
    </source>
</evidence>
<feature type="domain" description="HTH lysR-type" evidence="5">
    <location>
        <begin position="1"/>
        <end position="58"/>
    </location>
</feature>
<protein>
    <submittedName>
        <fullName evidence="6">LysR family transcriptional regulator</fullName>
    </submittedName>
</protein>
<keyword evidence="7" id="KW-1185">Reference proteome</keyword>
<organism evidence="6 7">
    <name type="scientific">Pseudonocardia eucalypti</name>
    <dbReference type="NCBI Taxonomy" id="648755"/>
    <lineage>
        <taxon>Bacteria</taxon>
        <taxon>Bacillati</taxon>
        <taxon>Actinomycetota</taxon>
        <taxon>Actinomycetes</taxon>
        <taxon>Pseudonocardiales</taxon>
        <taxon>Pseudonocardiaceae</taxon>
        <taxon>Pseudonocardia</taxon>
    </lineage>
</organism>
<comment type="similarity">
    <text evidence="1">Belongs to the LysR transcriptional regulatory family.</text>
</comment>
<evidence type="ECO:0000256" key="1">
    <source>
        <dbReference type="ARBA" id="ARBA00009437"/>
    </source>
</evidence>
<dbReference type="PANTHER" id="PTHR30346:SF17">
    <property type="entry name" value="LYSR FAMILY TRANSCRIPTIONAL REGULATOR"/>
    <property type="match status" value="1"/>
</dbReference>
<accession>A0ABP9QLL9</accession>
<proteinExistence type="inferred from homology"/>
<dbReference type="RefSeq" id="WP_185062230.1">
    <property type="nucleotide sequence ID" value="NZ_BAABJP010000030.1"/>
</dbReference>
<comment type="caution">
    <text evidence="6">The sequence shown here is derived from an EMBL/GenBank/DDBJ whole genome shotgun (WGS) entry which is preliminary data.</text>
</comment>
<dbReference type="SUPFAM" id="SSF46785">
    <property type="entry name" value="Winged helix' DNA-binding domain"/>
    <property type="match status" value="1"/>
</dbReference>
<reference evidence="7" key="1">
    <citation type="journal article" date="2019" name="Int. J. Syst. Evol. Microbiol.">
        <title>The Global Catalogue of Microorganisms (GCM) 10K type strain sequencing project: providing services to taxonomists for standard genome sequencing and annotation.</title>
        <authorList>
            <consortium name="The Broad Institute Genomics Platform"/>
            <consortium name="The Broad Institute Genome Sequencing Center for Infectious Disease"/>
            <person name="Wu L."/>
            <person name="Ma J."/>
        </authorList>
    </citation>
    <scope>NUCLEOTIDE SEQUENCE [LARGE SCALE GENOMIC DNA]</scope>
    <source>
        <strain evidence="7">JCM 18303</strain>
    </source>
</reference>
<dbReference type="PROSITE" id="PS50931">
    <property type="entry name" value="HTH_LYSR"/>
    <property type="match status" value="1"/>
</dbReference>
<dbReference type="SUPFAM" id="SSF53850">
    <property type="entry name" value="Periplasmic binding protein-like II"/>
    <property type="match status" value="1"/>
</dbReference>
<dbReference type="Proteomes" id="UP001428817">
    <property type="component" value="Unassembled WGS sequence"/>
</dbReference>
<evidence type="ECO:0000256" key="2">
    <source>
        <dbReference type="ARBA" id="ARBA00023015"/>
    </source>
</evidence>
<name>A0ABP9QLL9_9PSEU</name>
<dbReference type="Pfam" id="PF03466">
    <property type="entry name" value="LysR_substrate"/>
    <property type="match status" value="1"/>
</dbReference>